<dbReference type="InterPro" id="IPR029044">
    <property type="entry name" value="Nucleotide-diphossugar_trans"/>
</dbReference>
<name>A0ABQ4BIB9_9ACTN</name>
<dbReference type="Proteomes" id="UP000624709">
    <property type="component" value="Unassembled WGS sequence"/>
</dbReference>
<dbReference type="Pfam" id="PF00535">
    <property type="entry name" value="Glycos_transf_2"/>
    <property type="match status" value="1"/>
</dbReference>
<reference evidence="6 7" key="1">
    <citation type="submission" date="2021-01" db="EMBL/GenBank/DDBJ databases">
        <title>Whole genome shotgun sequence of Actinoplanes palleronii NBRC 14916.</title>
        <authorList>
            <person name="Komaki H."/>
            <person name="Tamura T."/>
        </authorList>
    </citation>
    <scope>NUCLEOTIDE SEQUENCE [LARGE SCALE GENOMIC DNA]</scope>
    <source>
        <strain evidence="6 7">NBRC 14916</strain>
    </source>
</reference>
<keyword evidence="3" id="KW-0328">Glycosyltransferase</keyword>
<dbReference type="EMBL" id="BOMS01000104">
    <property type="protein sequence ID" value="GIE70444.1"/>
    <property type="molecule type" value="Genomic_DNA"/>
</dbReference>
<gene>
    <name evidence="6" type="ORF">Apa02nite_065520</name>
</gene>
<dbReference type="RefSeq" id="WP_203828469.1">
    <property type="nucleotide sequence ID" value="NZ_BAAATY010000032.1"/>
</dbReference>
<evidence type="ECO:0000256" key="4">
    <source>
        <dbReference type="ARBA" id="ARBA00022679"/>
    </source>
</evidence>
<sequence length="318" mass="34426">MNPSPLAITIVVPTYTEKRWDYLLRTLASARAQTHQPAEIVVVVDHNPAMFERARAELTGVTVLANAYPQGVSGNRNTGAEHAVTSLIAFLDDDIVADPQWLARQIEPFADPRVVGTGGAIVPAWAGPAPRWMPAEFLWAVGGSYAGMPTETAPIRNVWSANMIVRRDVFLAVDGFRVGFGKLGDRNRPEDTDLCLRMSAVGGGRWMYVPSAVIQHEVPAERASFRFFVRRCYAEGRGKVQMAGLHQNDPLGAERSYLWSLPKAFLRHLGGAVRGQGLDQLLRAGGVVAGVAAAGVGGVVETVSARRSARRPVVRPAQ</sequence>
<evidence type="ECO:0000256" key="3">
    <source>
        <dbReference type="ARBA" id="ARBA00022676"/>
    </source>
</evidence>
<comment type="caution">
    <text evidence="6">The sequence shown here is derived from an EMBL/GenBank/DDBJ whole genome shotgun (WGS) entry which is preliminary data.</text>
</comment>
<dbReference type="Gene3D" id="3.90.550.10">
    <property type="entry name" value="Spore Coat Polysaccharide Biosynthesis Protein SpsA, Chain A"/>
    <property type="match status" value="1"/>
</dbReference>
<evidence type="ECO:0000313" key="7">
    <source>
        <dbReference type="Proteomes" id="UP000624709"/>
    </source>
</evidence>
<keyword evidence="4 6" id="KW-0808">Transferase</keyword>
<comment type="similarity">
    <text evidence="2">Belongs to the glycosyltransferase 2 family.</text>
</comment>
<dbReference type="PANTHER" id="PTHR43179:SF12">
    <property type="entry name" value="GALACTOFURANOSYLTRANSFERASE GLFT2"/>
    <property type="match status" value="1"/>
</dbReference>
<evidence type="ECO:0000313" key="6">
    <source>
        <dbReference type="EMBL" id="GIE70444.1"/>
    </source>
</evidence>
<evidence type="ECO:0000256" key="1">
    <source>
        <dbReference type="ARBA" id="ARBA00004776"/>
    </source>
</evidence>
<organism evidence="6 7">
    <name type="scientific">Actinoplanes palleronii</name>
    <dbReference type="NCBI Taxonomy" id="113570"/>
    <lineage>
        <taxon>Bacteria</taxon>
        <taxon>Bacillati</taxon>
        <taxon>Actinomycetota</taxon>
        <taxon>Actinomycetes</taxon>
        <taxon>Micromonosporales</taxon>
        <taxon>Micromonosporaceae</taxon>
        <taxon>Actinoplanes</taxon>
    </lineage>
</organism>
<proteinExistence type="inferred from homology"/>
<accession>A0ABQ4BIB9</accession>
<dbReference type="GO" id="GO:0016740">
    <property type="term" value="F:transferase activity"/>
    <property type="evidence" value="ECO:0007669"/>
    <property type="project" value="UniProtKB-KW"/>
</dbReference>
<feature type="domain" description="Glycosyltransferase 2-like" evidence="5">
    <location>
        <begin position="9"/>
        <end position="170"/>
    </location>
</feature>
<comment type="pathway">
    <text evidence="1">Cell wall biogenesis; cell wall polysaccharide biosynthesis.</text>
</comment>
<evidence type="ECO:0000256" key="2">
    <source>
        <dbReference type="ARBA" id="ARBA00006739"/>
    </source>
</evidence>
<keyword evidence="7" id="KW-1185">Reference proteome</keyword>
<dbReference type="PANTHER" id="PTHR43179">
    <property type="entry name" value="RHAMNOSYLTRANSFERASE WBBL"/>
    <property type="match status" value="1"/>
</dbReference>
<evidence type="ECO:0000259" key="5">
    <source>
        <dbReference type="Pfam" id="PF00535"/>
    </source>
</evidence>
<dbReference type="SUPFAM" id="SSF53448">
    <property type="entry name" value="Nucleotide-diphospho-sugar transferases"/>
    <property type="match status" value="1"/>
</dbReference>
<protein>
    <submittedName>
        <fullName evidence="6">Glycosyl transferase family 2</fullName>
    </submittedName>
</protein>
<dbReference type="InterPro" id="IPR001173">
    <property type="entry name" value="Glyco_trans_2-like"/>
</dbReference>